<dbReference type="KEGG" id="sgm:GCM10017557_25720"/>
<organism evidence="1 2">
    <name type="scientific">Streptomyces aurantiacus</name>
    <dbReference type="NCBI Taxonomy" id="47760"/>
    <lineage>
        <taxon>Bacteria</taxon>
        <taxon>Bacillati</taxon>
        <taxon>Actinomycetota</taxon>
        <taxon>Actinomycetes</taxon>
        <taxon>Kitasatosporales</taxon>
        <taxon>Streptomycetaceae</taxon>
        <taxon>Streptomyces</taxon>
        <taxon>Streptomyces aurantiacus group</taxon>
    </lineage>
</organism>
<protein>
    <submittedName>
        <fullName evidence="1">Uncharacterized protein</fullName>
    </submittedName>
</protein>
<evidence type="ECO:0000313" key="2">
    <source>
        <dbReference type="Proteomes" id="UP000516444"/>
    </source>
</evidence>
<proteinExistence type="predicted"/>
<dbReference type="EMBL" id="AP023440">
    <property type="protein sequence ID" value="BCL27713.1"/>
    <property type="molecule type" value="Genomic_DNA"/>
</dbReference>
<sequence>MEVGGEGQGIGSGRTGAEARDWANATARLIEWSYLYSDRSISATPSMSAIEEAIDVALDWEMVEIGIQGGRAGRVKVFMDEEGIGIGPIANVEVEVLDMFLEQIDTVNPEQNEIGPSVLSR</sequence>
<reference evidence="1 2" key="1">
    <citation type="journal article" date="2014" name="Int. J. Syst. Evol. Microbiol.">
        <title>Complete genome sequence of Corynebacterium casei LMG S-19264T (=DSM 44701T), isolated from a smear-ripened cheese.</title>
        <authorList>
            <consortium name="US DOE Joint Genome Institute (JGI-PGF)"/>
            <person name="Walter F."/>
            <person name="Albersmeier A."/>
            <person name="Kalinowski J."/>
            <person name="Ruckert C."/>
        </authorList>
    </citation>
    <scope>NUCLEOTIDE SEQUENCE [LARGE SCALE GENOMIC DNA]</scope>
    <source>
        <strain evidence="1 2">JCM 4677</strain>
    </source>
</reference>
<keyword evidence="2" id="KW-1185">Reference proteome</keyword>
<gene>
    <name evidence="1" type="ORF">GCM10017557_25720</name>
</gene>
<accession>A0A7G1NWC5</accession>
<evidence type="ECO:0000313" key="1">
    <source>
        <dbReference type="EMBL" id="BCL27713.1"/>
    </source>
</evidence>
<dbReference type="AlphaFoldDB" id="A0A7G1NWC5"/>
<dbReference type="Proteomes" id="UP000516444">
    <property type="component" value="Chromosome"/>
</dbReference>
<name>A0A7G1NWC5_9ACTN</name>